<dbReference type="Pfam" id="PF13411">
    <property type="entry name" value="MerR_1"/>
    <property type="match status" value="1"/>
</dbReference>
<dbReference type="PANTHER" id="PTHR30204">
    <property type="entry name" value="REDOX-CYCLING DRUG-SENSING TRANSCRIPTIONAL ACTIVATOR SOXR"/>
    <property type="match status" value="1"/>
</dbReference>
<keyword evidence="3" id="KW-0238">DNA-binding</keyword>
<proteinExistence type="predicted"/>
<dbReference type="OrthoDB" id="9808480at2"/>
<dbReference type="PATRIC" id="fig|1341683.3.peg.1131"/>
<dbReference type="GO" id="GO:0003677">
    <property type="term" value="F:DNA binding"/>
    <property type="evidence" value="ECO:0007669"/>
    <property type="project" value="UniProtKB-KW"/>
</dbReference>
<organism evidence="6 7">
    <name type="scientific">Acinetobacter brisouii CIP 110357</name>
    <dbReference type="NCBI Taxonomy" id="1341683"/>
    <lineage>
        <taxon>Bacteria</taxon>
        <taxon>Pseudomonadati</taxon>
        <taxon>Pseudomonadota</taxon>
        <taxon>Gammaproteobacteria</taxon>
        <taxon>Moraxellales</taxon>
        <taxon>Moraxellaceae</taxon>
        <taxon>Acinetobacter</taxon>
    </lineage>
</organism>
<evidence type="ECO:0000256" key="4">
    <source>
        <dbReference type="ARBA" id="ARBA00023163"/>
    </source>
</evidence>
<dbReference type="STRING" id="396323.VH98_06625"/>
<dbReference type="GO" id="GO:0003700">
    <property type="term" value="F:DNA-binding transcription factor activity"/>
    <property type="evidence" value="ECO:0007669"/>
    <property type="project" value="InterPro"/>
</dbReference>
<sequence>MYIGQLAACCNTTPKAIRHYEQLGLLPEPKRLGKYRVYSDLDIRLVKMIRQAQTVGFSLAEIQELACIKAQQQRFPLDIAKQLMIEKWQKLEQQKQHLIQLQQDLLDLDQTLTRLYADEEQQICADDLA</sequence>
<evidence type="ECO:0000256" key="1">
    <source>
        <dbReference type="ARBA" id="ARBA00022491"/>
    </source>
</evidence>
<dbReference type="AlphaFoldDB" id="V2UTR3"/>
<evidence type="ECO:0000256" key="3">
    <source>
        <dbReference type="ARBA" id="ARBA00023125"/>
    </source>
</evidence>
<dbReference type="EMBL" id="AYEU01000004">
    <property type="protein sequence ID" value="ESK52045.1"/>
    <property type="molecule type" value="Genomic_DNA"/>
</dbReference>
<dbReference type="PROSITE" id="PS50937">
    <property type="entry name" value="HTH_MERR_2"/>
    <property type="match status" value="1"/>
</dbReference>
<dbReference type="PRINTS" id="PR00040">
    <property type="entry name" value="HTHMERR"/>
</dbReference>
<keyword evidence="7" id="KW-1185">Reference proteome</keyword>
<gene>
    <name evidence="6" type="ORF">P255_01141</name>
</gene>
<accession>V2UTR3</accession>
<dbReference type="Proteomes" id="UP000018418">
    <property type="component" value="Unassembled WGS sequence"/>
</dbReference>
<keyword evidence="2" id="KW-0805">Transcription regulation</keyword>
<dbReference type="InterPro" id="IPR009061">
    <property type="entry name" value="DNA-bd_dom_put_sf"/>
</dbReference>
<dbReference type="InterPro" id="IPR000551">
    <property type="entry name" value="MerR-type_HTH_dom"/>
</dbReference>
<comment type="caution">
    <text evidence="6">The sequence shown here is derived from an EMBL/GenBank/DDBJ whole genome shotgun (WGS) entry which is preliminary data.</text>
</comment>
<evidence type="ECO:0000256" key="2">
    <source>
        <dbReference type="ARBA" id="ARBA00023015"/>
    </source>
</evidence>
<dbReference type="HOGENOM" id="CLU_060077_2_3_6"/>
<name>V2UTR3_9GAMM</name>
<dbReference type="RefSeq" id="WP_004901365.1">
    <property type="nucleotide sequence ID" value="NZ_BBTI01000012.1"/>
</dbReference>
<evidence type="ECO:0000313" key="6">
    <source>
        <dbReference type="EMBL" id="ESK52045.1"/>
    </source>
</evidence>
<dbReference type="PANTHER" id="PTHR30204:SF69">
    <property type="entry name" value="MERR-FAMILY TRANSCRIPTIONAL REGULATOR"/>
    <property type="match status" value="1"/>
</dbReference>
<evidence type="ECO:0000313" key="7">
    <source>
        <dbReference type="Proteomes" id="UP000018418"/>
    </source>
</evidence>
<reference evidence="6 7" key="1">
    <citation type="submission" date="2013-10" db="EMBL/GenBank/DDBJ databases">
        <title>The Genome Sequence of Acinetobacter brisouii CIP 110357.</title>
        <authorList>
            <consortium name="The Broad Institute Genomics Platform"/>
            <consortium name="The Broad Institute Genome Sequencing Center for Infectious Disease"/>
            <person name="Cerqueira G."/>
            <person name="Feldgarden M."/>
            <person name="Courvalin P."/>
            <person name="Grillot-Courvalin C."/>
            <person name="Clermont D."/>
            <person name="Rocha E."/>
            <person name="Yoon E.-J."/>
            <person name="Nemec A."/>
            <person name="Young S.K."/>
            <person name="Zeng Q."/>
            <person name="Gargeya S."/>
            <person name="Fitzgerald M."/>
            <person name="Abouelleil A."/>
            <person name="Alvarado L."/>
            <person name="Berlin A.M."/>
            <person name="Chapman S.B."/>
            <person name="Gainer-Dewar J."/>
            <person name="Goldberg J."/>
            <person name="Gnerre S."/>
            <person name="Griggs A."/>
            <person name="Gujja S."/>
            <person name="Hansen M."/>
            <person name="Howarth C."/>
            <person name="Imamovic A."/>
            <person name="Ireland A."/>
            <person name="Larimer J."/>
            <person name="McCowan C."/>
            <person name="Murphy C."/>
            <person name="Pearson M."/>
            <person name="Poon T.W."/>
            <person name="Priest M."/>
            <person name="Roberts A."/>
            <person name="Saif S."/>
            <person name="Shea T."/>
            <person name="Sykes S."/>
            <person name="Wortman J."/>
            <person name="Nusbaum C."/>
            <person name="Birren B."/>
        </authorList>
    </citation>
    <scope>NUCLEOTIDE SEQUENCE [LARGE SCALE GENOMIC DNA]</scope>
    <source>
        <strain evidence="6 7">CIP 110357</strain>
    </source>
</reference>
<dbReference type="SUPFAM" id="SSF46955">
    <property type="entry name" value="Putative DNA-binding domain"/>
    <property type="match status" value="1"/>
</dbReference>
<evidence type="ECO:0000259" key="5">
    <source>
        <dbReference type="PROSITE" id="PS50937"/>
    </source>
</evidence>
<dbReference type="InterPro" id="IPR047057">
    <property type="entry name" value="MerR_fam"/>
</dbReference>
<feature type="domain" description="HTH merR-type" evidence="5">
    <location>
        <begin position="1"/>
        <end position="68"/>
    </location>
</feature>
<keyword evidence="4" id="KW-0804">Transcription</keyword>
<dbReference type="Gene3D" id="1.10.1660.10">
    <property type="match status" value="1"/>
</dbReference>
<dbReference type="SMART" id="SM00422">
    <property type="entry name" value="HTH_MERR"/>
    <property type="match status" value="1"/>
</dbReference>
<protein>
    <recommendedName>
        <fullName evidence="5">HTH merR-type domain-containing protein</fullName>
    </recommendedName>
</protein>
<keyword evidence="1" id="KW-0678">Repressor</keyword>